<feature type="compositionally biased region" description="Basic and acidic residues" evidence="1">
    <location>
        <begin position="28"/>
        <end position="63"/>
    </location>
</feature>
<evidence type="ECO:0000313" key="2">
    <source>
        <dbReference type="EMBL" id="EGN92958.1"/>
    </source>
</evidence>
<gene>
    <name evidence="2" type="ORF">SERLA73DRAFT_190331</name>
</gene>
<dbReference type="AlphaFoldDB" id="F8QFH4"/>
<dbReference type="EMBL" id="GL945496">
    <property type="protein sequence ID" value="EGN92958.1"/>
    <property type="molecule type" value="Genomic_DNA"/>
</dbReference>
<feature type="region of interest" description="Disordered" evidence="1">
    <location>
        <begin position="205"/>
        <end position="242"/>
    </location>
</feature>
<dbReference type="Proteomes" id="UP000008063">
    <property type="component" value="Unassembled WGS sequence"/>
</dbReference>
<reference evidence="3" key="1">
    <citation type="journal article" date="2011" name="Science">
        <title>The plant cell wall-decomposing machinery underlies the functional diversity of forest fungi.</title>
        <authorList>
            <person name="Eastwood D.C."/>
            <person name="Floudas D."/>
            <person name="Binder M."/>
            <person name="Majcherczyk A."/>
            <person name="Schneider P."/>
            <person name="Aerts A."/>
            <person name="Asiegbu F.O."/>
            <person name="Baker S.E."/>
            <person name="Barry K."/>
            <person name="Bendiksby M."/>
            <person name="Blumentritt M."/>
            <person name="Coutinho P.M."/>
            <person name="Cullen D."/>
            <person name="de Vries R.P."/>
            <person name="Gathman A."/>
            <person name="Goodell B."/>
            <person name="Henrissat B."/>
            <person name="Ihrmark K."/>
            <person name="Kauserud H."/>
            <person name="Kohler A."/>
            <person name="LaButti K."/>
            <person name="Lapidus A."/>
            <person name="Lavin J.L."/>
            <person name="Lee Y.-H."/>
            <person name="Lindquist E."/>
            <person name="Lilly W."/>
            <person name="Lucas S."/>
            <person name="Morin E."/>
            <person name="Murat C."/>
            <person name="Oguiza J.A."/>
            <person name="Park J."/>
            <person name="Pisabarro A.G."/>
            <person name="Riley R."/>
            <person name="Rosling A."/>
            <person name="Salamov A."/>
            <person name="Schmidt O."/>
            <person name="Schmutz J."/>
            <person name="Skrede I."/>
            <person name="Stenlid J."/>
            <person name="Wiebenga A."/>
            <person name="Xie X."/>
            <person name="Kuees U."/>
            <person name="Hibbett D.S."/>
            <person name="Hoffmeister D."/>
            <person name="Hoegberg N."/>
            <person name="Martin F."/>
            <person name="Grigoriev I.V."/>
            <person name="Watkinson S.C."/>
        </authorList>
    </citation>
    <scope>NUCLEOTIDE SEQUENCE [LARGE SCALE GENOMIC DNA]</scope>
    <source>
        <strain evidence="3">strain S7.3</strain>
    </source>
</reference>
<evidence type="ECO:0000256" key="1">
    <source>
        <dbReference type="SAM" id="MobiDB-lite"/>
    </source>
</evidence>
<feature type="region of interest" description="Disordered" evidence="1">
    <location>
        <begin position="1"/>
        <end position="191"/>
    </location>
</feature>
<dbReference type="STRING" id="936435.F8QFH4"/>
<proteinExistence type="predicted"/>
<feature type="compositionally biased region" description="Acidic residues" evidence="1">
    <location>
        <begin position="78"/>
        <end position="91"/>
    </location>
</feature>
<feature type="compositionally biased region" description="Acidic residues" evidence="1">
    <location>
        <begin position="105"/>
        <end position="126"/>
    </location>
</feature>
<name>F8QFH4_SERL3</name>
<dbReference type="OMA" id="SHWEKAT"/>
<dbReference type="OrthoDB" id="3253399at2759"/>
<dbReference type="InParanoid" id="F8QFH4"/>
<organism evidence="3">
    <name type="scientific">Serpula lacrymans var. lacrymans (strain S7.3)</name>
    <name type="common">Dry rot fungus</name>
    <dbReference type="NCBI Taxonomy" id="936435"/>
    <lineage>
        <taxon>Eukaryota</taxon>
        <taxon>Fungi</taxon>
        <taxon>Dikarya</taxon>
        <taxon>Basidiomycota</taxon>
        <taxon>Agaricomycotina</taxon>
        <taxon>Agaricomycetes</taxon>
        <taxon>Agaricomycetidae</taxon>
        <taxon>Boletales</taxon>
        <taxon>Coniophorineae</taxon>
        <taxon>Serpulaceae</taxon>
        <taxon>Serpula</taxon>
    </lineage>
</organism>
<keyword evidence="3" id="KW-1185">Reference proteome</keyword>
<dbReference type="HOGENOM" id="CLU_083050_0_0_1"/>
<evidence type="ECO:0000313" key="3">
    <source>
        <dbReference type="Proteomes" id="UP000008063"/>
    </source>
</evidence>
<protein>
    <submittedName>
        <fullName evidence="2">Uncharacterized protein</fullName>
    </submittedName>
</protein>
<sequence>MARHVSSTDASDSDDAPESFSLSQSKKNVKEKSQVLKNFEASEKAKKKIQNRERDRKLKERALVTRHLGQPPAKTTEDSDGSEGESGAEDEAVARMRRAMREAGEEMDDDDESDSEGDEDSDDNKEGDDNVWSGFDGGDHEVEEGSDEDAEDDGDEDESMSDGDQSDEMEEEEDAMMLAIPTKSAQNTKSNSKYLQDDLFTSAFSAQSKSRKINPKATPKVTSTSQKQDVLKRRRRKPQPSVKDLIVGSRTVRTLPKASDSRAMATAKTLPPHTVKKFVSRSLNLKGEERFAKSRGWERRPANIGVLKSDGAPVGFVRRLV</sequence>
<feature type="compositionally biased region" description="Acidic residues" evidence="1">
    <location>
        <begin position="141"/>
        <end position="175"/>
    </location>
</feature>
<accession>F8QFH4</accession>